<feature type="binding site" evidence="14">
    <location>
        <position position="94"/>
    </location>
    <ligand>
        <name>FAD</name>
        <dbReference type="ChEBI" id="CHEBI:57692"/>
    </ligand>
</feature>
<dbReference type="PIRSF" id="PIRSF000362">
    <property type="entry name" value="FNR"/>
    <property type="match status" value="1"/>
</dbReference>
<dbReference type="PRINTS" id="PR00419">
    <property type="entry name" value="ADXRDTASE"/>
</dbReference>
<accession>A0A9P0DEU3</accession>
<dbReference type="FunFam" id="3.50.50.60:FF:000229">
    <property type="entry name" value="NADPH:adrenodoxin oxidoreductase, mitochondrial"/>
    <property type="match status" value="1"/>
</dbReference>
<keyword evidence="17" id="KW-1185">Reference proteome</keyword>
<evidence type="ECO:0000256" key="13">
    <source>
        <dbReference type="PIRNR" id="PIRNR000362"/>
    </source>
</evidence>
<comment type="pathway">
    <text evidence="2">Steroid metabolism; cholesterol metabolism.</text>
</comment>
<dbReference type="Gene3D" id="3.40.50.720">
    <property type="entry name" value="NAD(P)-binding Rossmann-like Domain"/>
    <property type="match status" value="1"/>
</dbReference>
<evidence type="ECO:0000256" key="11">
    <source>
        <dbReference type="ARBA" id="ARBA00023002"/>
    </source>
</evidence>
<evidence type="ECO:0000256" key="10">
    <source>
        <dbReference type="ARBA" id="ARBA00022982"/>
    </source>
</evidence>
<dbReference type="PANTHER" id="PTHR48467">
    <property type="entry name" value="GLUTAMATE SYNTHASE 1 [NADH], CHLOROPLASTIC-LIKE"/>
    <property type="match status" value="1"/>
</dbReference>
<dbReference type="GO" id="GO:0005739">
    <property type="term" value="C:mitochondrion"/>
    <property type="evidence" value="ECO:0007669"/>
    <property type="project" value="UniProtKB-SubCell"/>
</dbReference>
<evidence type="ECO:0000256" key="12">
    <source>
        <dbReference type="ARBA" id="ARBA00048933"/>
    </source>
</evidence>
<sequence>MKKFHMIKRLFSAQISIKPKICIVGSGPAGFYAAQHLLKKLDPIQIDIYERLPVPFGLVRFGVAPDHPEVKNVINTFTKTAQHPNVRFVGNVNLGTDVTLEQLKQAYHIILLTYGADQSRKLGIPGENFPNCIEARNIVGWYNGTPWDANLQIDLSGDTAVIFGQGNVAIDVARILLSPIDELRKTDITQHALDAISTSKTKTVYLIGRRGPLQAAFTIKELREMLKLPGCTTVWRPADFEGISDHLPQLARPKKRITELMLKSVEERQSSGKDKEFRPIFFRSPLEIVGENKVKSVILGQNELVGDDFLKQTAVPTGVQETLNCDLVIPSIGYKARQADEVLPFDDKRGIIKHLRSRVDKGLYVSGWLGTGPTGVILSTMGNAFEVANIIVEDMVKEKLLDVEKGGFQEIENNLKIQNMQVVSWGDWQKIDKYEQAEGAKLGKPREKIIDISKMLEVAAS</sequence>
<keyword evidence="13" id="KW-0496">Mitochondrion</keyword>
<dbReference type="Gene3D" id="3.50.50.60">
    <property type="entry name" value="FAD/NAD(P)-binding domain"/>
    <property type="match status" value="1"/>
</dbReference>
<dbReference type="InterPro" id="IPR021163">
    <property type="entry name" value="Ferredox_Rdtase_adrenod"/>
</dbReference>
<reference evidence="16" key="1">
    <citation type="submission" date="2022-01" db="EMBL/GenBank/DDBJ databases">
        <authorList>
            <person name="King R."/>
        </authorList>
    </citation>
    <scope>NUCLEOTIDE SEQUENCE</scope>
</reference>
<evidence type="ECO:0000256" key="4">
    <source>
        <dbReference type="ARBA" id="ARBA00013219"/>
    </source>
</evidence>
<evidence type="ECO:0000256" key="5">
    <source>
        <dbReference type="ARBA" id="ARBA00016287"/>
    </source>
</evidence>
<feature type="binding site" evidence="14">
    <location>
        <begin position="375"/>
        <end position="377"/>
    </location>
    <ligand>
        <name>FAD</name>
        <dbReference type="ChEBI" id="CHEBI:57692"/>
    </ligand>
</feature>
<evidence type="ECO:0000256" key="14">
    <source>
        <dbReference type="PIRSR" id="PIRSR000362-1"/>
    </source>
</evidence>
<feature type="binding site" evidence="14">
    <location>
        <position position="58"/>
    </location>
    <ligand>
        <name>FAD</name>
        <dbReference type="ChEBI" id="CHEBI:57692"/>
    </ligand>
</feature>
<keyword evidence="10" id="KW-0249">Electron transport</keyword>
<comment type="catalytic activity">
    <reaction evidence="12 13">
        <text>2 reduced [adrenodoxin] + NADP(+) + H(+) = 2 oxidized [adrenodoxin] + NADPH</text>
        <dbReference type="Rhea" id="RHEA:42312"/>
        <dbReference type="Rhea" id="RHEA-COMP:9998"/>
        <dbReference type="Rhea" id="RHEA-COMP:9999"/>
        <dbReference type="ChEBI" id="CHEBI:15378"/>
        <dbReference type="ChEBI" id="CHEBI:33737"/>
        <dbReference type="ChEBI" id="CHEBI:33738"/>
        <dbReference type="ChEBI" id="CHEBI:57783"/>
        <dbReference type="ChEBI" id="CHEBI:58349"/>
        <dbReference type="EC" id="1.18.1.6"/>
    </reaction>
</comment>
<reference evidence="16" key="2">
    <citation type="submission" date="2022-10" db="EMBL/GenBank/DDBJ databases">
        <authorList>
            <consortium name="ENA_rothamsted_submissions"/>
            <consortium name="culmorum"/>
            <person name="King R."/>
        </authorList>
    </citation>
    <scope>NUCLEOTIDE SEQUENCE</scope>
</reference>
<feature type="binding site" evidence="15">
    <location>
        <begin position="165"/>
        <end position="168"/>
    </location>
    <ligand>
        <name>NADP(+)</name>
        <dbReference type="ChEBI" id="CHEBI:58349"/>
    </ligand>
</feature>
<evidence type="ECO:0000313" key="17">
    <source>
        <dbReference type="Proteomes" id="UP001153737"/>
    </source>
</evidence>
<comment type="subcellular location">
    <subcellularLocation>
        <location evidence="13">Mitochondrion</location>
    </subcellularLocation>
</comment>
<feature type="binding site" evidence="14">
    <location>
        <position position="50"/>
    </location>
    <ligand>
        <name>FAD</name>
        <dbReference type="ChEBI" id="CHEBI:57692"/>
    </ligand>
</feature>
<dbReference type="Proteomes" id="UP001153737">
    <property type="component" value="Chromosome 12"/>
</dbReference>
<keyword evidence="9 13" id="KW-0521">NADP</keyword>
<keyword evidence="6" id="KW-0813">Transport</keyword>
<feature type="binding site" evidence="15">
    <location>
        <position position="375"/>
    </location>
    <ligand>
        <name>NADP(+)</name>
        <dbReference type="ChEBI" id="CHEBI:58349"/>
    </ligand>
</feature>
<dbReference type="AlphaFoldDB" id="A0A9P0DEU3"/>
<evidence type="ECO:0000313" key="16">
    <source>
        <dbReference type="EMBL" id="CAH1119325.1"/>
    </source>
</evidence>
<dbReference type="EC" id="1.18.1.6" evidence="4 13"/>
<evidence type="ECO:0000256" key="2">
    <source>
        <dbReference type="ARBA" id="ARBA00004731"/>
    </source>
</evidence>
<comment type="cofactor">
    <cofactor evidence="1 13 14">
        <name>FAD</name>
        <dbReference type="ChEBI" id="CHEBI:57692"/>
    </cofactor>
</comment>
<gene>
    <name evidence="16" type="ORF">PHAECO_LOCUS3025</name>
</gene>
<dbReference type="Pfam" id="PF13450">
    <property type="entry name" value="NAD_binding_8"/>
    <property type="match status" value="1"/>
</dbReference>
<organism evidence="16 17">
    <name type="scientific">Phaedon cochleariae</name>
    <name type="common">Mustard beetle</name>
    <dbReference type="NCBI Taxonomy" id="80249"/>
    <lineage>
        <taxon>Eukaryota</taxon>
        <taxon>Metazoa</taxon>
        <taxon>Ecdysozoa</taxon>
        <taxon>Arthropoda</taxon>
        <taxon>Hexapoda</taxon>
        <taxon>Insecta</taxon>
        <taxon>Pterygota</taxon>
        <taxon>Neoptera</taxon>
        <taxon>Endopterygota</taxon>
        <taxon>Coleoptera</taxon>
        <taxon>Polyphaga</taxon>
        <taxon>Cucujiformia</taxon>
        <taxon>Chrysomeloidea</taxon>
        <taxon>Chrysomelidae</taxon>
        <taxon>Chrysomelinae</taxon>
        <taxon>Chrysomelini</taxon>
        <taxon>Phaedon</taxon>
    </lineage>
</organism>
<proteinExistence type="inferred from homology"/>
<dbReference type="OrthoDB" id="333024at2759"/>
<dbReference type="InterPro" id="IPR055275">
    <property type="entry name" value="Ferredox_Rdtase"/>
</dbReference>
<feature type="binding site" evidence="14">
    <location>
        <position position="29"/>
    </location>
    <ligand>
        <name>FAD</name>
        <dbReference type="ChEBI" id="CHEBI:57692"/>
    </ligand>
</feature>
<evidence type="ECO:0000256" key="9">
    <source>
        <dbReference type="ARBA" id="ARBA00022857"/>
    </source>
</evidence>
<feature type="binding site" evidence="14">
    <location>
        <position position="368"/>
    </location>
    <ligand>
        <name>FAD</name>
        <dbReference type="ChEBI" id="CHEBI:57692"/>
    </ligand>
</feature>
<evidence type="ECO:0000256" key="6">
    <source>
        <dbReference type="ARBA" id="ARBA00022448"/>
    </source>
</evidence>
<comment type="similarity">
    <text evidence="3 13">Belongs to the ferredoxin--NADP reductase type 1 family.</text>
</comment>
<dbReference type="InterPro" id="IPR036188">
    <property type="entry name" value="FAD/NAD-bd_sf"/>
</dbReference>
<dbReference type="PANTHER" id="PTHR48467:SF1">
    <property type="entry name" value="GLUTAMATE SYNTHASE 1 [NADH], CHLOROPLASTIC-LIKE"/>
    <property type="match status" value="1"/>
</dbReference>
<keyword evidence="8 13" id="KW-0274">FAD</keyword>
<dbReference type="GO" id="GO:0016491">
    <property type="term" value="F:oxidoreductase activity"/>
    <property type="evidence" value="ECO:0007669"/>
    <property type="project" value="UniProtKB-KW"/>
</dbReference>
<evidence type="ECO:0000256" key="3">
    <source>
        <dbReference type="ARBA" id="ARBA00008312"/>
    </source>
</evidence>
<keyword evidence="11 13" id="KW-0560">Oxidoreductase</keyword>
<evidence type="ECO:0000256" key="7">
    <source>
        <dbReference type="ARBA" id="ARBA00022630"/>
    </source>
</evidence>
<dbReference type="SUPFAM" id="SSF51971">
    <property type="entry name" value="Nucleotide-binding domain"/>
    <property type="match status" value="1"/>
</dbReference>
<evidence type="ECO:0000256" key="1">
    <source>
        <dbReference type="ARBA" id="ARBA00001974"/>
    </source>
</evidence>
<evidence type="ECO:0000256" key="15">
    <source>
        <dbReference type="PIRSR" id="PIRSR000362-2"/>
    </source>
</evidence>
<evidence type="ECO:0000256" key="8">
    <source>
        <dbReference type="ARBA" id="ARBA00022827"/>
    </source>
</evidence>
<protein>
    <recommendedName>
        <fullName evidence="5 13">NADPH:adrenodoxin oxidoreductase, mitochondrial</fullName>
        <ecNumber evidence="4 13">1.18.1.6</ecNumber>
    </recommendedName>
</protein>
<feature type="binding site" evidence="15">
    <location>
        <begin position="209"/>
        <end position="210"/>
    </location>
    <ligand>
        <name>NADP(+)</name>
        <dbReference type="ChEBI" id="CHEBI:58349"/>
    </ligand>
</feature>
<dbReference type="EMBL" id="OU896718">
    <property type="protein sequence ID" value="CAH1119325.1"/>
    <property type="molecule type" value="Genomic_DNA"/>
</dbReference>
<name>A0A9P0DEU3_PHACE</name>
<keyword evidence="7 13" id="KW-0285">Flavoprotein</keyword>
<feature type="binding site" evidence="15">
    <location>
        <position position="221"/>
    </location>
    <ligand>
        <name>NADP(+)</name>
        <dbReference type="ChEBI" id="CHEBI:58349"/>
    </ligand>
</feature>